<dbReference type="InterPro" id="IPR050165">
    <property type="entry name" value="DHAD_IlvD/Edd"/>
</dbReference>
<dbReference type="KEGG" id="woc:BA177_04150"/>
<sequence length="576" mass="60497">MSTKKAGKHWRSRLVTKGLSRAPHRAFLRGMGLSSEDFEKPFIGVVSAAAETTPCNMHLYEQASIAHSAVAEAGGLPRMFTTASVADSMSMGHKGMQFSLVSREIVADSIEAVMRGHVYDALIGFAGCDKTLPGIMMAMVRLNVPSVFVYGGSTLPGRWNDKDITIQDVFEGVGSVMAGTGSREDLDQMERVCIPTAGSCPGQFTANTMAMVAETLGLALAGSATSPAVSPERKDIAEQSGIEVLRKLHAGGPLPRELVTRRSLENAVAVVAATGGSTNAALHLPAIAHEAGIDFSFDDVAAVFERTPLLADLKPGGQYLAFDMHRVGGLRVLLKVLLDGGYLHGDCLTATGQTLTDSIADAADPDGEVIRELAKAISPSGGLVVLKGNLCPDGAILKVAGLKRQTFDGPARVFESEEECALAVATRDYESGSVIVIRNEGPRGGPGMREMLGVTALLYGQGVGEEIALLTDGRFSGASRGMSIGYACPEAAVGGPLSLLRTGDRIKIDIPGRSVDVDLSDAELAERRSALPKRGRARIGGALEKYAALVGSAHRGATTHSGNVDWQQETIDDQSD</sequence>
<dbReference type="Gene3D" id="3.50.30.80">
    <property type="entry name" value="IlvD/EDD C-terminal domain-like"/>
    <property type="match status" value="1"/>
</dbReference>
<proteinExistence type="inferred from homology"/>
<evidence type="ECO:0000256" key="10">
    <source>
        <dbReference type="ARBA" id="ARBA00023304"/>
    </source>
</evidence>
<keyword evidence="10 15" id="KW-0100">Branched-chain amino acid biosynthesis</keyword>
<comment type="caution">
    <text evidence="15">Lacks conserved residue(s) required for the propagation of feature annotation.</text>
</comment>
<dbReference type="FunFam" id="3.50.30.80:FF:000001">
    <property type="entry name" value="Dihydroxy-acid dehydratase"/>
    <property type="match status" value="1"/>
</dbReference>
<dbReference type="InterPro" id="IPR042096">
    <property type="entry name" value="Dihydro-acid_dehy_C"/>
</dbReference>
<evidence type="ECO:0000256" key="12">
    <source>
        <dbReference type="ARBA" id="ARBA00029436"/>
    </source>
</evidence>
<dbReference type="GO" id="GO:0000287">
    <property type="term" value="F:magnesium ion binding"/>
    <property type="evidence" value="ECO:0007669"/>
    <property type="project" value="UniProtKB-UniRule"/>
</dbReference>
<evidence type="ECO:0000256" key="4">
    <source>
        <dbReference type="ARBA" id="ARBA00022714"/>
    </source>
</evidence>
<comment type="subunit">
    <text evidence="15">Homodimer.</text>
</comment>
<feature type="modified residue" description="N6-carboxylysine" evidence="15">
    <location>
        <position position="130"/>
    </location>
</feature>
<dbReference type="AlphaFoldDB" id="A0A193LKQ4"/>
<dbReference type="Proteomes" id="UP000092695">
    <property type="component" value="Chromosome"/>
</dbReference>
<dbReference type="SUPFAM" id="SSF52016">
    <property type="entry name" value="LeuD/IlvD-like"/>
    <property type="match status" value="1"/>
</dbReference>
<dbReference type="SUPFAM" id="SSF143975">
    <property type="entry name" value="IlvD/EDD N-terminal domain-like"/>
    <property type="match status" value="1"/>
</dbReference>
<dbReference type="STRING" id="1548547.BA177_04150"/>
<keyword evidence="9 15" id="KW-0456">Lyase</keyword>
<dbReference type="GO" id="GO:0009097">
    <property type="term" value="P:isoleucine biosynthetic process"/>
    <property type="evidence" value="ECO:0007669"/>
    <property type="project" value="UniProtKB-UniRule"/>
</dbReference>
<dbReference type="InterPro" id="IPR056740">
    <property type="entry name" value="ILV_EDD_C"/>
</dbReference>
<comment type="cofactor">
    <cofactor evidence="15">
        <name>[2Fe-2S] cluster</name>
        <dbReference type="ChEBI" id="CHEBI:190135"/>
    </cofactor>
    <text evidence="15">Binds 1 [2Fe-2S] cluster per subunit. This cluster acts as a Lewis acid cofactor.</text>
</comment>
<keyword evidence="3 15" id="KW-0028">Amino-acid biosynthesis</keyword>
<feature type="binding site" evidence="15">
    <location>
        <position position="55"/>
    </location>
    <ligand>
        <name>[2Fe-2S] cluster</name>
        <dbReference type="ChEBI" id="CHEBI:190135"/>
    </ligand>
</feature>
<dbReference type="GO" id="GO:0009099">
    <property type="term" value="P:L-valine biosynthetic process"/>
    <property type="evidence" value="ECO:0007669"/>
    <property type="project" value="UniProtKB-UniRule"/>
</dbReference>
<evidence type="ECO:0000256" key="14">
    <source>
        <dbReference type="ARBA" id="ARBA00029490"/>
    </source>
</evidence>
<dbReference type="InterPro" id="IPR000581">
    <property type="entry name" value="ILV_EDD_N"/>
</dbReference>
<reference evidence="19 20" key="1">
    <citation type="submission" date="2016-06" db="EMBL/GenBank/DDBJ databases">
        <title>Complete genome sequence of a deep-branching marine Gamma Proteobacterium Woeseia oceani type strain XK5.</title>
        <authorList>
            <person name="Mu D."/>
            <person name="Du Z."/>
        </authorList>
    </citation>
    <scope>NUCLEOTIDE SEQUENCE [LARGE SCALE GENOMIC DNA]</scope>
    <source>
        <strain evidence="19 20">XK5</strain>
    </source>
</reference>
<dbReference type="PROSITE" id="PS00886">
    <property type="entry name" value="ILVD_EDD_1"/>
    <property type="match status" value="1"/>
</dbReference>
<comment type="pathway">
    <text evidence="13 15">Amino-acid biosynthesis; L-isoleucine biosynthesis; L-isoleucine from 2-oxobutanoate: step 3/4.</text>
</comment>
<evidence type="ECO:0000313" key="19">
    <source>
        <dbReference type="EMBL" id="ANO52984.1"/>
    </source>
</evidence>
<comment type="pathway">
    <text evidence="12 15">Amino-acid biosynthesis; L-valine biosynthesis; L-valine from pyruvate: step 3/4.</text>
</comment>
<dbReference type="UniPathway" id="UPA00049">
    <property type="reaction ID" value="UER00061"/>
</dbReference>
<dbReference type="HAMAP" id="MF_00012">
    <property type="entry name" value="IlvD"/>
    <property type="match status" value="1"/>
</dbReference>
<evidence type="ECO:0000256" key="2">
    <source>
        <dbReference type="ARBA" id="ARBA00006486"/>
    </source>
</evidence>
<dbReference type="InterPro" id="IPR037237">
    <property type="entry name" value="IlvD/EDD_N"/>
</dbReference>
<feature type="region of interest" description="Disordered" evidence="16">
    <location>
        <begin position="556"/>
        <end position="576"/>
    </location>
</feature>
<evidence type="ECO:0000256" key="15">
    <source>
        <dbReference type="HAMAP-Rule" id="MF_00012"/>
    </source>
</evidence>
<feature type="domain" description="Dihydroxy-acid/6-phosphogluconate dehydratase C-terminal" evidence="18">
    <location>
        <begin position="368"/>
        <end position="557"/>
    </location>
</feature>
<keyword evidence="8 15" id="KW-0411">Iron-sulfur</keyword>
<evidence type="ECO:0000256" key="9">
    <source>
        <dbReference type="ARBA" id="ARBA00023239"/>
    </source>
</evidence>
<dbReference type="EC" id="4.2.1.9" evidence="14 15"/>
<accession>A0A193LKQ4</accession>
<evidence type="ECO:0000256" key="8">
    <source>
        <dbReference type="ARBA" id="ARBA00023014"/>
    </source>
</evidence>
<protein>
    <recommendedName>
        <fullName evidence="14 15">Dihydroxy-acid dehydratase</fullName>
        <shortName evidence="15">DAD</shortName>
        <ecNumber evidence="14 15">4.2.1.9</ecNumber>
    </recommendedName>
</protein>
<dbReference type="GO" id="GO:0004160">
    <property type="term" value="F:dihydroxy-acid dehydratase activity"/>
    <property type="evidence" value="ECO:0007669"/>
    <property type="project" value="UniProtKB-UniRule"/>
</dbReference>
<keyword evidence="4 15" id="KW-0001">2Fe-2S</keyword>
<dbReference type="Pfam" id="PF00920">
    <property type="entry name" value="ILVD_EDD_N"/>
    <property type="match status" value="1"/>
</dbReference>
<feature type="active site" description="Proton acceptor" evidence="15">
    <location>
        <position position="476"/>
    </location>
</feature>
<evidence type="ECO:0000313" key="20">
    <source>
        <dbReference type="Proteomes" id="UP000092695"/>
    </source>
</evidence>
<gene>
    <name evidence="15" type="primary">ilvD</name>
    <name evidence="19" type="ORF">BA177_04150</name>
</gene>
<evidence type="ECO:0000256" key="1">
    <source>
        <dbReference type="ARBA" id="ARBA00001946"/>
    </source>
</evidence>
<keyword evidence="6 15" id="KW-0460">Magnesium</keyword>
<comment type="cofactor">
    <cofactor evidence="1 15">
        <name>Mg(2+)</name>
        <dbReference type="ChEBI" id="CHEBI:18420"/>
    </cofactor>
</comment>
<evidence type="ECO:0000256" key="7">
    <source>
        <dbReference type="ARBA" id="ARBA00023004"/>
    </source>
</evidence>
<evidence type="ECO:0000259" key="18">
    <source>
        <dbReference type="Pfam" id="PF24877"/>
    </source>
</evidence>
<dbReference type="NCBIfam" id="TIGR00110">
    <property type="entry name" value="ilvD"/>
    <property type="match status" value="1"/>
</dbReference>
<evidence type="ECO:0000256" key="13">
    <source>
        <dbReference type="ARBA" id="ARBA00029437"/>
    </source>
</evidence>
<comment type="function">
    <text evidence="15">Functions in the biosynthesis of branched-chain amino acids. Catalyzes the dehydration of (2R,3R)-2,3-dihydroxy-3-methylpentanoate (2,3-dihydroxy-3-methylvalerate) into 2-oxo-3-methylpentanoate (2-oxo-3-methylvalerate) and of (2R)-2,3-dihydroxy-3-methylbutanoate (2,3-dihydroxyisovalerate) into 2-oxo-3-methylbutanoate (2-oxoisovalerate), the penultimate precursor to L-isoleucine and L-valine, respectively.</text>
</comment>
<dbReference type="Pfam" id="PF24877">
    <property type="entry name" value="ILV_EDD_C"/>
    <property type="match status" value="1"/>
</dbReference>
<comment type="catalytic activity">
    <reaction evidence="11">
        <text>(2R)-2,3-dihydroxy-3-methylbutanoate = 3-methyl-2-oxobutanoate + H2O</text>
        <dbReference type="Rhea" id="RHEA:24809"/>
        <dbReference type="ChEBI" id="CHEBI:11851"/>
        <dbReference type="ChEBI" id="CHEBI:15377"/>
        <dbReference type="ChEBI" id="CHEBI:49072"/>
        <dbReference type="EC" id="4.2.1.9"/>
    </reaction>
    <physiologicalReaction direction="left-to-right" evidence="11">
        <dbReference type="Rhea" id="RHEA:24810"/>
    </physiologicalReaction>
</comment>
<dbReference type="GO" id="GO:0051537">
    <property type="term" value="F:2 iron, 2 sulfur cluster binding"/>
    <property type="evidence" value="ECO:0007669"/>
    <property type="project" value="UniProtKB-UniRule"/>
</dbReference>
<dbReference type="EMBL" id="CP016268">
    <property type="protein sequence ID" value="ANO52984.1"/>
    <property type="molecule type" value="Genomic_DNA"/>
</dbReference>
<comment type="catalytic activity">
    <reaction evidence="15">
        <text>(2R,3R)-2,3-dihydroxy-3-methylpentanoate = (S)-3-methyl-2-oxopentanoate + H2O</text>
        <dbReference type="Rhea" id="RHEA:27694"/>
        <dbReference type="ChEBI" id="CHEBI:15377"/>
        <dbReference type="ChEBI" id="CHEBI:35146"/>
        <dbReference type="ChEBI" id="CHEBI:49258"/>
        <dbReference type="EC" id="4.2.1.9"/>
    </reaction>
</comment>
<dbReference type="RefSeq" id="WP_068618874.1">
    <property type="nucleotide sequence ID" value="NZ_CP016268.1"/>
</dbReference>
<dbReference type="InterPro" id="IPR020558">
    <property type="entry name" value="DiOHA_6PGluconate_deHydtase_CS"/>
</dbReference>
<keyword evidence="7 15" id="KW-0408">Iron</keyword>
<feature type="binding site" evidence="15">
    <location>
        <position position="129"/>
    </location>
    <ligand>
        <name>Mg(2+)</name>
        <dbReference type="ChEBI" id="CHEBI:18420"/>
    </ligand>
</feature>
<feature type="binding site" evidence="15">
    <location>
        <position position="87"/>
    </location>
    <ligand>
        <name>Mg(2+)</name>
        <dbReference type="ChEBI" id="CHEBI:18420"/>
    </ligand>
</feature>
<evidence type="ECO:0000256" key="11">
    <source>
        <dbReference type="ARBA" id="ARBA00029304"/>
    </source>
</evidence>
<feature type="compositionally biased region" description="Polar residues" evidence="16">
    <location>
        <begin position="558"/>
        <end position="569"/>
    </location>
</feature>
<dbReference type="OrthoDB" id="9807077at2"/>
<keyword evidence="20" id="KW-1185">Reference proteome</keyword>
<feature type="binding site" evidence="15">
    <location>
        <position position="450"/>
    </location>
    <ligand>
        <name>Mg(2+)</name>
        <dbReference type="ChEBI" id="CHEBI:18420"/>
    </ligand>
</feature>
<evidence type="ECO:0000256" key="16">
    <source>
        <dbReference type="SAM" id="MobiDB-lite"/>
    </source>
</evidence>
<dbReference type="PROSITE" id="PS00887">
    <property type="entry name" value="ILVD_EDD_2"/>
    <property type="match status" value="1"/>
</dbReference>
<comment type="similarity">
    <text evidence="2 15">Belongs to the IlvD/Edd family.</text>
</comment>
<dbReference type="InterPro" id="IPR004404">
    <property type="entry name" value="DihydroxyA_deHydtase"/>
</dbReference>
<evidence type="ECO:0000259" key="17">
    <source>
        <dbReference type="Pfam" id="PF00920"/>
    </source>
</evidence>
<name>A0A193LKQ4_9GAMM</name>
<dbReference type="NCBIfam" id="NF002068">
    <property type="entry name" value="PRK00911.1"/>
    <property type="match status" value="1"/>
</dbReference>
<dbReference type="UniPathway" id="UPA00047">
    <property type="reaction ID" value="UER00057"/>
</dbReference>
<dbReference type="PANTHER" id="PTHR21000:SF5">
    <property type="entry name" value="DIHYDROXY-ACID DEHYDRATASE, MITOCHONDRIAL"/>
    <property type="match status" value="1"/>
</dbReference>
<organism evidence="19 20">
    <name type="scientific">Woeseia oceani</name>
    <dbReference type="NCBI Taxonomy" id="1548547"/>
    <lineage>
        <taxon>Bacteria</taxon>
        <taxon>Pseudomonadati</taxon>
        <taxon>Pseudomonadota</taxon>
        <taxon>Gammaproteobacteria</taxon>
        <taxon>Woeseiales</taxon>
        <taxon>Woeseiaceae</taxon>
        <taxon>Woeseia</taxon>
    </lineage>
</organism>
<feature type="domain" description="Dihydroxy-acid/6-phosphogluconate dehydratase N-terminal" evidence="17">
    <location>
        <begin position="40"/>
        <end position="357"/>
    </location>
</feature>
<evidence type="ECO:0000256" key="5">
    <source>
        <dbReference type="ARBA" id="ARBA00022723"/>
    </source>
</evidence>
<evidence type="ECO:0000256" key="3">
    <source>
        <dbReference type="ARBA" id="ARBA00022605"/>
    </source>
</evidence>
<evidence type="ECO:0000256" key="6">
    <source>
        <dbReference type="ARBA" id="ARBA00022842"/>
    </source>
</evidence>
<feature type="binding site" description="via carbamate group" evidence="15">
    <location>
        <position position="130"/>
    </location>
    <ligand>
        <name>Mg(2+)</name>
        <dbReference type="ChEBI" id="CHEBI:18420"/>
    </ligand>
</feature>
<keyword evidence="5 15" id="KW-0479">Metal-binding</keyword>
<dbReference type="PANTHER" id="PTHR21000">
    <property type="entry name" value="DIHYDROXY-ACID DEHYDRATASE DAD"/>
    <property type="match status" value="1"/>
</dbReference>